<proteinExistence type="predicted"/>
<feature type="transmembrane region" description="Helical" evidence="1">
    <location>
        <begin position="179"/>
        <end position="202"/>
    </location>
</feature>
<accession>A0A832T1E8</accession>
<sequence>MIALAVLGGLAAARRLGPGWGVLAMYLLYLAYGAHPLLFWAGLAGLLALGRGLFWDRQTALAFALAFGKFLLVPFLLGRLLPYYEALWYALRASPAWASYAPLTYLPQAPPLELALGGTLFVVSAAALGGRALAEVWGRGAVLWPLLATQPLWFGQWGMAAPLVWASAYFAAKGSWAGVLASLALASGLHIYGGILAAAAAFLWGARWVVLLAPALFLLPQSWILWALAGSLAGSDLASRVALLFSASPWWLAKTAVEGAVLIAAAFFAGRMGVLALLGLVASILLASSRPDFGGYAYRHFLAALPFASAGMGRRLLAGLGAASLAPFFAQVWLFGLSADWALYYASTGDLGAGPVAEAYRAAYSP</sequence>
<keyword evidence="1" id="KW-0472">Membrane</keyword>
<dbReference type="EMBL" id="DUJP01000024">
    <property type="protein sequence ID" value="HII46865.1"/>
    <property type="molecule type" value="Genomic_DNA"/>
</dbReference>
<dbReference type="AlphaFoldDB" id="A0A832T1E8"/>
<keyword evidence="1" id="KW-1133">Transmembrane helix</keyword>
<feature type="transmembrane region" description="Helical" evidence="1">
    <location>
        <begin position="316"/>
        <end position="335"/>
    </location>
</feature>
<feature type="transmembrane region" description="Helical" evidence="1">
    <location>
        <begin position="25"/>
        <end position="49"/>
    </location>
</feature>
<feature type="transmembrane region" description="Helical" evidence="1">
    <location>
        <begin position="114"/>
        <end position="134"/>
    </location>
</feature>
<name>A0A832T1E8_9CREN</name>
<feature type="transmembrane region" description="Helical" evidence="1">
    <location>
        <begin position="259"/>
        <end position="286"/>
    </location>
</feature>
<organism evidence="2 3">
    <name type="scientific">Pyrobaculum aerophilum</name>
    <dbReference type="NCBI Taxonomy" id="13773"/>
    <lineage>
        <taxon>Archaea</taxon>
        <taxon>Thermoproteota</taxon>
        <taxon>Thermoprotei</taxon>
        <taxon>Thermoproteales</taxon>
        <taxon>Thermoproteaceae</taxon>
        <taxon>Pyrobaculum</taxon>
    </lineage>
</organism>
<evidence type="ECO:0000313" key="3">
    <source>
        <dbReference type="Proteomes" id="UP000651120"/>
    </source>
</evidence>
<comment type="caution">
    <text evidence="2">The sequence shown here is derived from an EMBL/GenBank/DDBJ whole genome shotgun (WGS) entry which is preliminary data.</text>
</comment>
<feature type="transmembrane region" description="Helical" evidence="1">
    <location>
        <begin position="208"/>
        <end position="230"/>
    </location>
</feature>
<dbReference type="RefSeq" id="WP_281071017.1">
    <property type="nucleotide sequence ID" value="NZ_DUJP01000024.1"/>
</dbReference>
<gene>
    <name evidence="2" type="ORF">HA333_05290</name>
</gene>
<reference evidence="2" key="1">
    <citation type="journal article" date="2020" name="bioRxiv">
        <title>A rank-normalized archaeal taxonomy based on genome phylogeny resolves widespread incomplete and uneven classifications.</title>
        <authorList>
            <person name="Rinke C."/>
            <person name="Chuvochina M."/>
            <person name="Mussig A.J."/>
            <person name="Chaumeil P.-A."/>
            <person name="Waite D.W."/>
            <person name="Whitman W.B."/>
            <person name="Parks D.H."/>
            <person name="Hugenholtz P."/>
        </authorList>
    </citation>
    <scope>NUCLEOTIDE SEQUENCE</scope>
    <source>
        <strain evidence="2">UBA8839</strain>
    </source>
</reference>
<evidence type="ECO:0000313" key="2">
    <source>
        <dbReference type="EMBL" id="HII46865.1"/>
    </source>
</evidence>
<feature type="transmembrane region" description="Helical" evidence="1">
    <location>
        <begin position="61"/>
        <end position="81"/>
    </location>
</feature>
<protein>
    <submittedName>
        <fullName evidence="2">Uncharacterized protein</fullName>
    </submittedName>
</protein>
<keyword evidence="1" id="KW-0812">Transmembrane</keyword>
<evidence type="ECO:0000256" key="1">
    <source>
        <dbReference type="SAM" id="Phobius"/>
    </source>
</evidence>
<dbReference type="Proteomes" id="UP000651120">
    <property type="component" value="Unassembled WGS sequence"/>
</dbReference>